<evidence type="ECO:0000256" key="1">
    <source>
        <dbReference type="SAM" id="MobiDB-lite"/>
    </source>
</evidence>
<dbReference type="InterPro" id="IPR026444">
    <property type="entry name" value="Secre_tail"/>
</dbReference>
<feature type="region of interest" description="Disordered" evidence="1">
    <location>
        <begin position="78"/>
        <end position="98"/>
    </location>
</feature>
<evidence type="ECO:0000259" key="2">
    <source>
        <dbReference type="Pfam" id="PF18962"/>
    </source>
</evidence>
<proteinExistence type="predicted"/>
<gene>
    <name evidence="3" type="ORF">SAMN04487996_11879</name>
</gene>
<evidence type="ECO:0000313" key="4">
    <source>
        <dbReference type="Proteomes" id="UP000198748"/>
    </source>
</evidence>
<keyword evidence="4" id="KW-1185">Reference proteome</keyword>
<dbReference type="Proteomes" id="UP000198748">
    <property type="component" value="Unassembled WGS sequence"/>
</dbReference>
<feature type="compositionally biased region" description="Basic and acidic residues" evidence="1">
    <location>
        <begin position="81"/>
        <end position="92"/>
    </location>
</feature>
<dbReference type="EMBL" id="FNAN01000018">
    <property type="protein sequence ID" value="SDG39672.1"/>
    <property type="molecule type" value="Genomic_DNA"/>
</dbReference>
<organism evidence="3 4">
    <name type="scientific">Dyadobacter soli</name>
    <dbReference type="NCBI Taxonomy" id="659014"/>
    <lineage>
        <taxon>Bacteria</taxon>
        <taxon>Pseudomonadati</taxon>
        <taxon>Bacteroidota</taxon>
        <taxon>Cytophagia</taxon>
        <taxon>Cytophagales</taxon>
        <taxon>Spirosomataceae</taxon>
        <taxon>Dyadobacter</taxon>
    </lineage>
</organism>
<accession>A0A1G7TWQ0</accession>
<evidence type="ECO:0000313" key="3">
    <source>
        <dbReference type="EMBL" id="SDG39672.1"/>
    </source>
</evidence>
<dbReference type="STRING" id="659014.SAMN04487996_11879"/>
<feature type="domain" description="Secretion system C-terminal sorting" evidence="2">
    <location>
        <begin position="258"/>
        <end position="331"/>
    </location>
</feature>
<protein>
    <submittedName>
        <fullName evidence="3">Por secretion system C-terminal sorting domain-containing protein</fullName>
    </submittedName>
</protein>
<reference evidence="4" key="1">
    <citation type="submission" date="2016-10" db="EMBL/GenBank/DDBJ databases">
        <authorList>
            <person name="Varghese N."/>
            <person name="Submissions S."/>
        </authorList>
    </citation>
    <scope>NUCLEOTIDE SEQUENCE [LARGE SCALE GENOMIC DNA]</scope>
    <source>
        <strain evidence="4">DSM 25329</strain>
    </source>
</reference>
<name>A0A1G7TWQ0_9BACT</name>
<sequence>MCNAGRALPDILPRTNLMFRPRPKVFLTLFNSAPSNIAMVLQFIQTQNKNYFMKTVSIQKLTWSLLLVAAPALLSVAQAQSDKKPKKDDDAPKTSIRIRVTEDDNGKTRDIEKSYKVGALSDDERQKFVDKVLDSLNVDKKRKQTISITVNDGEDGKIAAKKRKKMVIDHRDPREPMVFHWDGDFKYDLDWDSEKFSRNMKKMEKNFNENFHPKAKMMMRDMEDFGKNFNKNFDYAWDSRDNNAKAASIRSLNAYTNNPADDVLNLRFSVPQKGNVTVTVTDTKGKEVGKKEIHEFEGEYVGQIELKKNTKGTLFVTVVQNEDGAVKRVVIP</sequence>
<dbReference type="AlphaFoldDB" id="A0A1G7TWQ0"/>
<dbReference type="Pfam" id="PF18962">
    <property type="entry name" value="Por_Secre_tail"/>
    <property type="match status" value="1"/>
</dbReference>